<dbReference type="Pfam" id="PF07517">
    <property type="entry name" value="SecA_DEAD"/>
    <property type="match status" value="1"/>
</dbReference>
<dbReference type="WBParaSite" id="PDA_v2.g13082.t1">
    <property type="protein sequence ID" value="PDA_v2.g13082.t1"/>
    <property type="gene ID" value="PDA_v2.g13082"/>
</dbReference>
<dbReference type="Gene3D" id="3.40.50.300">
    <property type="entry name" value="P-loop containing nucleotide triphosphate hydrolases"/>
    <property type="match status" value="2"/>
</dbReference>
<dbReference type="GO" id="GO:0005524">
    <property type="term" value="F:ATP binding"/>
    <property type="evidence" value="ECO:0007669"/>
    <property type="project" value="InterPro"/>
</dbReference>
<keyword evidence="1" id="KW-0963">Cytoplasm</keyword>
<dbReference type="AlphaFoldDB" id="A0A914P5A1"/>
<protein>
    <submittedName>
        <fullName evidence="7">Chloroplast protein-transporting ATPase</fullName>
    </submittedName>
</protein>
<dbReference type="PROSITE" id="PS51194">
    <property type="entry name" value="HELICASE_CTER"/>
    <property type="match status" value="1"/>
</dbReference>
<dbReference type="GO" id="GO:0006605">
    <property type="term" value="P:protein targeting"/>
    <property type="evidence" value="ECO:0007669"/>
    <property type="project" value="InterPro"/>
</dbReference>
<dbReference type="InterPro" id="IPR011115">
    <property type="entry name" value="SecA_DEAD"/>
</dbReference>
<dbReference type="InterPro" id="IPR014018">
    <property type="entry name" value="SecA_motor_DEAD"/>
</dbReference>
<reference evidence="7" key="1">
    <citation type="submission" date="2022-11" db="UniProtKB">
        <authorList>
            <consortium name="WormBaseParasite"/>
        </authorList>
    </citation>
    <scope>IDENTIFICATION</scope>
</reference>
<evidence type="ECO:0000256" key="3">
    <source>
        <dbReference type="ARBA" id="ARBA00023010"/>
    </source>
</evidence>
<dbReference type="SMART" id="SM00957">
    <property type="entry name" value="SecA_DEAD"/>
    <property type="match status" value="1"/>
</dbReference>
<feature type="domain" description="Helicase C-terminal" evidence="4">
    <location>
        <begin position="451"/>
        <end position="630"/>
    </location>
</feature>
<dbReference type="PROSITE" id="PS51196">
    <property type="entry name" value="SECA_MOTOR_DEAD"/>
    <property type="match status" value="1"/>
</dbReference>
<dbReference type="PANTHER" id="PTHR30612">
    <property type="entry name" value="SECA INNER MEMBRANE COMPONENT OF SEC PROTEIN SECRETION SYSTEM"/>
    <property type="match status" value="1"/>
</dbReference>
<dbReference type="Proteomes" id="UP000887578">
    <property type="component" value="Unplaced"/>
</dbReference>
<evidence type="ECO:0000259" key="5">
    <source>
        <dbReference type="PROSITE" id="PS51196"/>
    </source>
</evidence>
<dbReference type="GO" id="GO:0016020">
    <property type="term" value="C:membrane"/>
    <property type="evidence" value="ECO:0007669"/>
    <property type="project" value="InterPro"/>
</dbReference>
<evidence type="ECO:0000313" key="6">
    <source>
        <dbReference type="Proteomes" id="UP000887578"/>
    </source>
</evidence>
<dbReference type="InterPro" id="IPR001650">
    <property type="entry name" value="Helicase_C-like"/>
</dbReference>
<evidence type="ECO:0000259" key="4">
    <source>
        <dbReference type="PROSITE" id="PS51194"/>
    </source>
</evidence>
<dbReference type="SUPFAM" id="SSF52540">
    <property type="entry name" value="P-loop containing nucleoside triphosphate hydrolases"/>
    <property type="match status" value="2"/>
</dbReference>
<keyword evidence="6" id="KW-1185">Reference proteome</keyword>
<dbReference type="Gene3D" id="3.90.1440.10">
    <property type="entry name" value="SecA, preprotein cross-linking domain"/>
    <property type="match status" value="1"/>
</dbReference>
<feature type="domain" description="SecA family profile" evidence="5">
    <location>
        <begin position="1"/>
        <end position="623"/>
    </location>
</feature>
<evidence type="ECO:0000256" key="1">
    <source>
        <dbReference type="ARBA" id="ARBA00022490"/>
    </source>
</evidence>
<keyword evidence="2" id="KW-0813">Transport</keyword>
<name>A0A914P5A1_9BILA</name>
<proteinExistence type="predicted"/>
<dbReference type="InterPro" id="IPR027417">
    <property type="entry name" value="P-loop_NTPase"/>
</dbReference>
<sequence length="736" mass="84697">MYHLYLMNIVDDKIGTIRGFRLRDPQKIAVLSVLNSKENDNTLNGILQQVSTGEGKTLIIATVSIILVLMKLKVNIVTSSNVLAKMEIESQHGCMDLFEAFGIKAGHICHELLRKRISVYKTCDIIYGDLTTFQSDYLQHNFLSKNILGSRSFDVIIVDEVDSMLLDNGLNMLYLAHNVAELELLQPILTKIWQMVNFRKKALLQHDDEATFFQNVYTCFFPTLFWNDLSFSLNIDSDEAEKLKNILITKKIVDAQGNILVTNWQEIKRELRHVHNLKDTTKARFLCLINDIVKEQYFHVPRSLHEYVILHLKELIENAQIAFNMKEGISYQIETAINLQKNKVETRIVITDPDTGVDLPSTQWSKGLHQFLQLKHGLCLTGVPTKAVYISNVSFFKKFSFICGFTGTLGTEHEKNMLKELYNVKCKIMPSSFNRRFYEIQPVIKKSEDEYYKQIFIVLKDLMEKNRAALVIADSVKLVSEISKKINHMAKESLIGEEQNPFENAVIYKRGAERFLYADGNVPLPPRTIIFATNLAGRGTDIKISDDLKENGGMHVIVTFLPQNLRIQRQAFGRAARRGEPGTAQLIIMDENVKNNTEAEFIDLKSSRNLIEKQKVNQVKKLYEQKIKVEEECFTMFGKVFEELKKEMQKAHIKPSYKEILLKDFMDQYAMALDANISNNMNQCLSDIEMFCDHMRKSFHDTGMQPQRPSNIMKYASRLVSLILYSFSIKGKNIKF</sequence>
<keyword evidence="2" id="KW-0653">Protein transport</keyword>
<dbReference type="GO" id="GO:0017038">
    <property type="term" value="P:protein import"/>
    <property type="evidence" value="ECO:0007669"/>
    <property type="project" value="InterPro"/>
</dbReference>
<dbReference type="PRINTS" id="PR00906">
    <property type="entry name" value="SECA"/>
</dbReference>
<keyword evidence="3" id="KW-0811">Translocation</keyword>
<dbReference type="PANTHER" id="PTHR30612:SF0">
    <property type="entry name" value="CHLOROPLAST PROTEIN-TRANSPORTING ATPASE"/>
    <property type="match status" value="1"/>
</dbReference>
<accession>A0A914P5A1</accession>
<evidence type="ECO:0000256" key="2">
    <source>
        <dbReference type="ARBA" id="ARBA00022927"/>
    </source>
</evidence>
<evidence type="ECO:0000313" key="7">
    <source>
        <dbReference type="WBParaSite" id="PDA_v2.g13082.t1"/>
    </source>
</evidence>
<organism evidence="6 7">
    <name type="scientific">Panagrolaimus davidi</name>
    <dbReference type="NCBI Taxonomy" id="227884"/>
    <lineage>
        <taxon>Eukaryota</taxon>
        <taxon>Metazoa</taxon>
        <taxon>Ecdysozoa</taxon>
        <taxon>Nematoda</taxon>
        <taxon>Chromadorea</taxon>
        <taxon>Rhabditida</taxon>
        <taxon>Tylenchina</taxon>
        <taxon>Panagrolaimomorpha</taxon>
        <taxon>Panagrolaimoidea</taxon>
        <taxon>Panagrolaimidae</taxon>
        <taxon>Panagrolaimus</taxon>
    </lineage>
</organism>
<dbReference type="GO" id="GO:0006886">
    <property type="term" value="P:intracellular protein transport"/>
    <property type="evidence" value="ECO:0007669"/>
    <property type="project" value="InterPro"/>
</dbReference>
<dbReference type="InterPro" id="IPR000185">
    <property type="entry name" value="SecA"/>
</dbReference>